<evidence type="ECO:0000256" key="4">
    <source>
        <dbReference type="ARBA" id="ARBA00022723"/>
    </source>
</evidence>
<dbReference type="Pfam" id="PF05567">
    <property type="entry name" value="T4P_PilY1"/>
    <property type="match status" value="1"/>
</dbReference>
<evidence type="ECO:0000256" key="1">
    <source>
        <dbReference type="ARBA" id="ARBA00004561"/>
    </source>
</evidence>
<evidence type="ECO:0000256" key="6">
    <source>
        <dbReference type="ARBA" id="ARBA00023263"/>
    </source>
</evidence>
<feature type="domain" description="PilY1 beta-propeller" evidence="8">
    <location>
        <begin position="1018"/>
        <end position="1377"/>
    </location>
</feature>
<keyword evidence="4" id="KW-0479">Metal-binding</keyword>
<evidence type="ECO:0000256" key="5">
    <source>
        <dbReference type="ARBA" id="ARBA00022837"/>
    </source>
</evidence>
<organism evidence="9 10">
    <name type="scientific">Rhodanobacter terrae</name>
    <dbReference type="NCBI Taxonomy" id="418647"/>
    <lineage>
        <taxon>Bacteria</taxon>
        <taxon>Pseudomonadati</taxon>
        <taxon>Pseudomonadota</taxon>
        <taxon>Gammaproteobacteria</taxon>
        <taxon>Lysobacterales</taxon>
        <taxon>Rhodanobacteraceae</taxon>
        <taxon>Rhodanobacter</taxon>
    </lineage>
</organism>
<comment type="caution">
    <text evidence="9">The sequence shown here is derived from an EMBL/GenBank/DDBJ whole genome shotgun (WGS) entry which is preliminary data.</text>
</comment>
<evidence type="ECO:0000256" key="3">
    <source>
        <dbReference type="ARBA" id="ARBA00022558"/>
    </source>
</evidence>
<proteinExistence type="inferred from homology"/>
<name>A0ABW0SV92_9GAMM</name>
<keyword evidence="5" id="KW-0106">Calcium</keyword>
<evidence type="ECO:0000313" key="9">
    <source>
        <dbReference type="EMBL" id="MFC5580946.1"/>
    </source>
</evidence>
<comment type="similarity">
    <text evidence="2">Belongs to the PilY1 family.</text>
</comment>
<evidence type="ECO:0000256" key="2">
    <source>
        <dbReference type="ARBA" id="ARBA00008387"/>
    </source>
</evidence>
<feature type="region of interest" description="Disordered" evidence="7">
    <location>
        <begin position="570"/>
        <end position="590"/>
    </location>
</feature>
<gene>
    <name evidence="9" type="ORF">ACFPPB_07455</name>
</gene>
<dbReference type="InterPro" id="IPR008707">
    <property type="entry name" value="B-propeller_PilY1"/>
</dbReference>
<keyword evidence="6" id="KW-0281">Fimbrium</keyword>
<dbReference type="Proteomes" id="UP001596111">
    <property type="component" value="Unassembled WGS sequence"/>
</dbReference>
<evidence type="ECO:0000313" key="10">
    <source>
        <dbReference type="Proteomes" id="UP001596111"/>
    </source>
</evidence>
<accession>A0ABW0SV92</accession>
<protein>
    <submittedName>
        <fullName evidence="9">PilC/PilY family type IV pilus protein</fullName>
    </submittedName>
</protein>
<dbReference type="InterPro" id="IPR011047">
    <property type="entry name" value="Quinoprotein_ADH-like_sf"/>
</dbReference>
<reference evidence="10" key="1">
    <citation type="journal article" date="2019" name="Int. J. Syst. Evol. Microbiol.">
        <title>The Global Catalogue of Microorganisms (GCM) 10K type strain sequencing project: providing services to taxonomists for standard genome sequencing and annotation.</title>
        <authorList>
            <consortium name="The Broad Institute Genomics Platform"/>
            <consortium name="The Broad Institute Genome Sequencing Center for Infectious Disease"/>
            <person name="Wu L."/>
            <person name="Ma J."/>
        </authorList>
    </citation>
    <scope>NUCLEOTIDE SEQUENCE [LARGE SCALE GENOMIC DNA]</scope>
    <source>
        <strain evidence="10">CGMCC 1.13587</strain>
    </source>
</reference>
<keyword evidence="10" id="KW-1185">Reference proteome</keyword>
<evidence type="ECO:0000256" key="7">
    <source>
        <dbReference type="SAM" id="MobiDB-lite"/>
    </source>
</evidence>
<dbReference type="RefSeq" id="WP_377325904.1">
    <property type="nucleotide sequence ID" value="NZ_JBHSNG010000005.1"/>
</dbReference>
<dbReference type="EMBL" id="JBHSNG010000005">
    <property type="protein sequence ID" value="MFC5580946.1"/>
    <property type="molecule type" value="Genomic_DNA"/>
</dbReference>
<sequence>MAIRHFLIRRLPHATLSMLLTVTGGLSAPMPVPASLSVVAAVAAGSALFSEPASAATTTVAGTVELSPGPPNLTQSVPPNIVLTFDDSGSMQSSRVNDQPPWTTDSRGSFLYSGMDWGNGSNQTSTTSSGGGPWRCAGVIDPTATSGIGTHVMNGVYYNPNIVYYPPAYANGTSFPKADATLTKVWVDGIAVNRPLNPVSPDATASYNGNADLDQPASSSLTDLTGTISYPSVTTSYVTFGTTCAANADAGSCKINTSGTRSGNYVYYYANADGSTGTGTATVYYGTGLQTSSSSSRGYTRVTGGSTSATASYATWTVTTTDTSTPGSDNRWQCGSGAAVSGGGGDLWNAASPMDGQSHTLSDGTSVTYPMGGPYYYRFMQGVTIAVDASGSPTNTGSSTDGLHTLYNASNWEAVPVTNTTVTIDGQSVNQWQNFANWYAYYRTRNQMARSAISRVFGTGTLAASTADGGFGSTIRMAWQNLDASTYKLPSTAIISSLIDTSACTATASAAASPSTIQQSGAITTAPDCYRSAFFNWIYQVPAGGGTPTRSAVDRAGKFFTRGNGNTATTGNLKDPYWQPAITTTKNGTTTTTTPAAELYCRQNYHMLVTDGLWNGGSDGPLRSTLTLAPKGGTLTLPDGTVAPDTASAGVTSIYAPVADGGDSGYASLSDLAFHYWATNLRSDLYKPLSQQFVNPYLPDQTKGVVSSTTMSGSSVLAANVNDEIYFNPLNDPATWPHMSQYLVGLGVSGQLNYSTDTDCAVLSTSDACLLRKGAKNSSGAVGWPTPNGTGGGIAANVDDTWHAALAGRGQFFSAGNPTDLVSQLSKILSNIAARNVPAATSAISAAVLTTGTLGFSTGYSSSDWSGLLTAVFVKLDGTLGLPAWDAGDELNKMDPTQRVILSAKLATTGAFAGGVEFKTYTSLDSAGQTLLMTPASTDATLDTGQARVDWLRGVKTSETNGAMRVRSNLLGAIIRSQAVYVAYPADGYRNNWPLLADGTAAPETTATTTPTAGTANVSYEQFASDQSARKPVVYVAANDGMLHAFDASQNTDGSNTATSGSELWAYVPRSAYTNLGNLTLKKGFSFAPTVDATPVTRDVFFDTALTTPATTSAGWHTILVAGLGQGGRGIYALDITDPDPTHATTGMNAANVGSKVLWEFNAGMPATTAGDPSHLGYTYGQPNIGRLANGKWVVLVPGGYFPDCSQGDQPTNCTSNNTSPSSGSPAVSYSSLFVLDAQTGNLIIELKTPTTISGVSSYGLSSPVLGDYNNDQIDDVAFAGDLAGNLWRYDLTNSDPTKWTVTLAYQPTTQGVQPITVMPRLFPDPVTNRFIVVFGTGKYLGSLDNTTSGATQAVYGIRDTGTQVSGTSNLVQQTLSEVAGTGSNAGNTIIGITSNSVPASNDGWYFNLVAGGERVVVTPGALFDTNRAVITTLIPNNSNGCSSNNSGSLLIVDAATGGAGDGLSLGPSSWAGTGTDRNTYKAVGGLVDNPPTGGSVPVATSIGGGKLIFPGINLTGGGTLAGDDAIWRRRSWRELNNDQ</sequence>
<dbReference type="SUPFAM" id="SSF50998">
    <property type="entry name" value="Quinoprotein alcohol dehydrogenase-like"/>
    <property type="match status" value="1"/>
</dbReference>
<evidence type="ECO:0000259" key="8">
    <source>
        <dbReference type="Pfam" id="PF05567"/>
    </source>
</evidence>
<keyword evidence="3" id="KW-1029">Fimbrium biogenesis</keyword>
<comment type="subcellular location">
    <subcellularLocation>
        <location evidence="1">Fimbrium</location>
    </subcellularLocation>
</comment>